<dbReference type="InterPro" id="IPR001650">
    <property type="entry name" value="Helicase_C-like"/>
</dbReference>
<keyword evidence="3" id="KW-0547">Nucleotide-binding</keyword>
<name>A0A9D1TQY7_9FIRM</name>
<organism evidence="3 4">
    <name type="scientific">Candidatus Protoclostridium stercorigallinarum</name>
    <dbReference type="NCBI Taxonomy" id="2838741"/>
    <lineage>
        <taxon>Bacteria</taxon>
        <taxon>Bacillati</taxon>
        <taxon>Bacillota</taxon>
        <taxon>Clostridia</taxon>
        <taxon>Candidatus Protoclostridium</taxon>
    </lineage>
</organism>
<dbReference type="Pfam" id="PF04851">
    <property type="entry name" value="ResIII"/>
    <property type="match status" value="1"/>
</dbReference>
<dbReference type="InterPro" id="IPR014001">
    <property type="entry name" value="Helicase_ATP-bd"/>
</dbReference>
<dbReference type="PROSITE" id="PS51192">
    <property type="entry name" value="HELICASE_ATP_BIND_1"/>
    <property type="match status" value="1"/>
</dbReference>
<dbReference type="Proteomes" id="UP000823990">
    <property type="component" value="Unassembled WGS sequence"/>
</dbReference>
<feature type="domain" description="Helicase C-terminal" evidence="2">
    <location>
        <begin position="548"/>
        <end position="701"/>
    </location>
</feature>
<reference evidence="3" key="2">
    <citation type="submission" date="2021-04" db="EMBL/GenBank/DDBJ databases">
        <authorList>
            <person name="Gilroy R."/>
        </authorList>
    </citation>
    <scope>NUCLEOTIDE SEQUENCE</scope>
    <source>
        <strain evidence="3">12435</strain>
    </source>
</reference>
<keyword evidence="3" id="KW-0347">Helicase</keyword>
<dbReference type="SMART" id="SM00487">
    <property type="entry name" value="DEXDc"/>
    <property type="match status" value="1"/>
</dbReference>
<keyword evidence="3" id="KW-0067">ATP-binding</keyword>
<comment type="caution">
    <text evidence="3">The sequence shown here is derived from an EMBL/GenBank/DDBJ whole genome shotgun (WGS) entry which is preliminary data.</text>
</comment>
<evidence type="ECO:0000259" key="2">
    <source>
        <dbReference type="PROSITE" id="PS51194"/>
    </source>
</evidence>
<dbReference type="EMBL" id="DXHS01000018">
    <property type="protein sequence ID" value="HIW01924.1"/>
    <property type="molecule type" value="Genomic_DNA"/>
</dbReference>
<dbReference type="PANTHER" id="PTHR10799">
    <property type="entry name" value="SNF2/RAD54 HELICASE FAMILY"/>
    <property type="match status" value="1"/>
</dbReference>
<dbReference type="AlphaFoldDB" id="A0A9D1TQY7"/>
<proteinExistence type="predicted"/>
<dbReference type="PROSITE" id="PS51194">
    <property type="entry name" value="HELICASE_CTER"/>
    <property type="match status" value="1"/>
</dbReference>
<dbReference type="SUPFAM" id="SSF52540">
    <property type="entry name" value="P-loop containing nucleoside triphosphate hydrolases"/>
    <property type="match status" value="2"/>
</dbReference>
<dbReference type="SMART" id="SM00490">
    <property type="entry name" value="HELICc"/>
    <property type="match status" value="1"/>
</dbReference>
<dbReference type="InterPro" id="IPR006935">
    <property type="entry name" value="Helicase/UvrB_N"/>
</dbReference>
<protein>
    <submittedName>
        <fullName evidence="3">DEAD/DEAH box helicase family protein</fullName>
    </submittedName>
</protein>
<keyword evidence="3" id="KW-0378">Hydrolase</keyword>
<evidence type="ECO:0000313" key="4">
    <source>
        <dbReference type="Proteomes" id="UP000823990"/>
    </source>
</evidence>
<dbReference type="Pfam" id="PF00271">
    <property type="entry name" value="Helicase_C"/>
    <property type="match status" value="1"/>
</dbReference>
<evidence type="ECO:0000259" key="1">
    <source>
        <dbReference type="PROSITE" id="PS51192"/>
    </source>
</evidence>
<dbReference type="InterPro" id="IPR027417">
    <property type="entry name" value="P-loop_NTPase"/>
</dbReference>
<reference evidence="3" key="1">
    <citation type="journal article" date="2021" name="PeerJ">
        <title>Extensive microbial diversity within the chicken gut microbiome revealed by metagenomics and culture.</title>
        <authorList>
            <person name="Gilroy R."/>
            <person name="Ravi A."/>
            <person name="Getino M."/>
            <person name="Pursley I."/>
            <person name="Horton D.L."/>
            <person name="Alikhan N.F."/>
            <person name="Baker D."/>
            <person name="Gharbi K."/>
            <person name="Hall N."/>
            <person name="Watson M."/>
            <person name="Adriaenssens E.M."/>
            <person name="Foster-Nyarko E."/>
            <person name="Jarju S."/>
            <person name="Secka A."/>
            <person name="Antonio M."/>
            <person name="Oren A."/>
            <person name="Chaudhuri R.R."/>
            <person name="La Ragione R."/>
            <person name="Hildebrand F."/>
            <person name="Pallen M.J."/>
        </authorList>
    </citation>
    <scope>NUCLEOTIDE SEQUENCE</scope>
    <source>
        <strain evidence="3">12435</strain>
    </source>
</reference>
<dbReference type="GO" id="GO:0004386">
    <property type="term" value="F:helicase activity"/>
    <property type="evidence" value="ECO:0007669"/>
    <property type="project" value="UniProtKB-KW"/>
</dbReference>
<dbReference type="Gene3D" id="3.40.50.300">
    <property type="entry name" value="P-loop containing nucleotide triphosphate hydrolases"/>
    <property type="match status" value="1"/>
</dbReference>
<dbReference type="GO" id="GO:0003677">
    <property type="term" value="F:DNA binding"/>
    <property type="evidence" value="ECO:0007669"/>
    <property type="project" value="InterPro"/>
</dbReference>
<gene>
    <name evidence="3" type="ORF">H9892_01085</name>
</gene>
<sequence>MRDNGGKERFGVLSEENTGVAADADKLSGDLRRQQSAFDTSTVKRMTAELAEMNGAAEELDRYDDFSALRIDVAKYEKTPATGEYGIARREEVQGTGDIILKHQRSAALAFLRELRGFGLLADVVGSGKTYEAGVVLSELAVRGKVNSLLLVVPGQVYDTWVNVMEEQFGMGKDVLMPVGADPDAEKPMCERAGSFYRPVQPMIVRTDDFAAWPENATKYLFDVIVVDEAHHLCAEGGRYARAMKMLSSLMETKKAAGMTYCLLLTATPHTGNLANMYRLWYFIRCKGGVPSDFDEKEDYERTELYRREKRHYTEDVCRGASTVLEFIKKVKLREVTARYRDAFSRFLDGIGVDKSDYEKKTEGEKAALADDFLASDGSGKTRRDVTERVASAYHNGVLRSIMIRQAKNPLAGRRKKYVYNELFLPTDKAIGEVTVTLDNATPVTVDLSTLAEGGTVTDGGKKKKLHEYLDDYSRAGGMPYKQAYAMFMRKLMPYFYADGTDDFPRGIFPKSGSSSYYLGRLGLADSDPAQETAVVPVKYGSDPFAYKMKEAKKILSAHKDKRVLVFFDYDTEKEKSVCERFVEELKKDGKFSSRLLTGSRANAREATEKFAAKSDAILVVLDPSLTEGANLQTCNIILNFQVTPDPLAMDQRIGRIFRLGQDSDVSIYSLADMNELEGYALMYFSGIGLLGANSGDATIISGSNSERMVAVRCPVCRNVRLYSLEDYEAKKKRDDLYCRETEECCNAESPAGTRMDEISVWDFRCDSCGRLFTRSVAQEGYFCMAQNNTGGIMCNSGEFGDRTVYCRKICAIAHCRMFTSGARKNCPALARYREKGGTVSNAELMKICDSCEYADICCGRIDTGADALSRCSTCESATCFPKPGALRFNDRWEADCPVCAASGRHGRLRQVTAHTFAAYLRAAWNFRGDSSSFCYNLEREVSKGAEVRDILRMDKEEG</sequence>
<accession>A0A9D1TQY7</accession>
<feature type="domain" description="Helicase ATP-binding" evidence="1">
    <location>
        <begin position="110"/>
        <end position="287"/>
    </location>
</feature>
<dbReference type="InterPro" id="IPR038718">
    <property type="entry name" value="SNF2-like_sf"/>
</dbReference>
<dbReference type="Gene3D" id="3.40.50.10810">
    <property type="entry name" value="Tandem AAA-ATPase domain"/>
    <property type="match status" value="1"/>
</dbReference>
<dbReference type="GO" id="GO:0005524">
    <property type="term" value="F:ATP binding"/>
    <property type="evidence" value="ECO:0007669"/>
    <property type="project" value="InterPro"/>
</dbReference>
<evidence type="ECO:0000313" key="3">
    <source>
        <dbReference type="EMBL" id="HIW01924.1"/>
    </source>
</evidence>
<dbReference type="GO" id="GO:0016787">
    <property type="term" value="F:hydrolase activity"/>
    <property type="evidence" value="ECO:0007669"/>
    <property type="project" value="InterPro"/>
</dbReference>